<comment type="caution">
    <text evidence="2">The sequence shown here is derived from an EMBL/GenBank/DDBJ whole genome shotgun (WGS) entry which is preliminary data.</text>
</comment>
<keyword evidence="1" id="KW-1133">Transmembrane helix</keyword>
<evidence type="ECO:0000313" key="2">
    <source>
        <dbReference type="EMBL" id="GBM59115.1"/>
    </source>
</evidence>
<dbReference type="AlphaFoldDB" id="A0A4Y2H1Y8"/>
<sequence>MQWFLFTRRRIFGTPKSPVLFIHESIQVEMSFICEPDAANIKSFIINHCENLVRKVKLCRTAFMSMADFGFCMETSLVCFSIFFAYLNASNQSLTQFFGQYYLGFAEHFQKLWRHFQR</sequence>
<accession>A0A4Y2H1Y8</accession>
<organism evidence="2 3">
    <name type="scientific">Araneus ventricosus</name>
    <name type="common">Orbweaver spider</name>
    <name type="synonym">Epeira ventricosa</name>
    <dbReference type="NCBI Taxonomy" id="182803"/>
    <lineage>
        <taxon>Eukaryota</taxon>
        <taxon>Metazoa</taxon>
        <taxon>Ecdysozoa</taxon>
        <taxon>Arthropoda</taxon>
        <taxon>Chelicerata</taxon>
        <taxon>Arachnida</taxon>
        <taxon>Araneae</taxon>
        <taxon>Araneomorphae</taxon>
        <taxon>Entelegynae</taxon>
        <taxon>Araneoidea</taxon>
        <taxon>Araneidae</taxon>
        <taxon>Araneus</taxon>
    </lineage>
</organism>
<keyword evidence="1" id="KW-0812">Transmembrane</keyword>
<name>A0A4Y2H1Y8_ARAVE</name>
<reference evidence="2 3" key="1">
    <citation type="journal article" date="2019" name="Sci. Rep.">
        <title>Orb-weaving spider Araneus ventricosus genome elucidates the spidroin gene catalogue.</title>
        <authorList>
            <person name="Kono N."/>
            <person name="Nakamura H."/>
            <person name="Ohtoshi R."/>
            <person name="Moran D.A.P."/>
            <person name="Shinohara A."/>
            <person name="Yoshida Y."/>
            <person name="Fujiwara M."/>
            <person name="Mori M."/>
            <person name="Tomita M."/>
            <person name="Arakawa K."/>
        </authorList>
    </citation>
    <scope>NUCLEOTIDE SEQUENCE [LARGE SCALE GENOMIC DNA]</scope>
</reference>
<proteinExistence type="predicted"/>
<gene>
    <name evidence="2" type="ORF">AVEN_255655_1</name>
</gene>
<keyword evidence="1" id="KW-0472">Membrane</keyword>
<keyword evidence="3" id="KW-1185">Reference proteome</keyword>
<dbReference type="EMBL" id="BGPR01001666">
    <property type="protein sequence ID" value="GBM59115.1"/>
    <property type="molecule type" value="Genomic_DNA"/>
</dbReference>
<protein>
    <submittedName>
        <fullName evidence="2">Uncharacterized protein</fullName>
    </submittedName>
</protein>
<dbReference type="Proteomes" id="UP000499080">
    <property type="component" value="Unassembled WGS sequence"/>
</dbReference>
<evidence type="ECO:0000256" key="1">
    <source>
        <dbReference type="SAM" id="Phobius"/>
    </source>
</evidence>
<feature type="transmembrane region" description="Helical" evidence="1">
    <location>
        <begin position="62"/>
        <end position="87"/>
    </location>
</feature>
<evidence type="ECO:0000313" key="3">
    <source>
        <dbReference type="Proteomes" id="UP000499080"/>
    </source>
</evidence>